<dbReference type="Pfam" id="PF00704">
    <property type="entry name" value="Glyco_hydro_18"/>
    <property type="match status" value="1"/>
</dbReference>
<keyword evidence="3" id="KW-0378">Hydrolase</keyword>
<feature type="domain" description="GH18" evidence="2">
    <location>
        <begin position="5"/>
        <end position="308"/>
    </location>
</feature>
<organism evidence="3 4">
    <name type="scientific">Aspergillus lucknowensis</name>
    <dbReference type="NCBI Taxonomy" id="176173"/>
    <lineage>
        <taxon>Eukaryota</taxon>
        <taxon>Fungi</taxon>
        <taxon>Dikarya</taxon>
        <taxon>Ascomycota</taxon>
        <taxon>Pezizomycotina</taxon>
        <taxon>Eurotiomycetes</taxon>
        <taxon>Eurotiomycetidae</taxon>
        <taxon>Eurotiales</taxon>
        <taxon>Aspergillaceae</taxon>
        <taxon>Aspergillus</taxon>
        <taxon>Aspergillus subgen. Nidulantes</taxon>
    </lineage>
</organism>
<dbReference type="SUPFAM" id="SSF51445">
    <property type="entry name" value="(Trans)glycosidases"/>
    <property type="match status" value="1"/>
</dbReference>
<dbReference type="SMART" id="SM00636">
    <property type="entry name" value="Glyco_18"/>
    <property type="match status" value="1"/>
</dbReference>
<proteinExistence type="predicted"/>
<dbReference type="Gene3D" id="3.20.20.80">
    <property type="entry name" value="Glycosidases"/>
    <property type="match status" value="1"/>
</dbReference>
<accession>A0ABR4LYS0</accession>
<evidence type="ECO:0000256" key="1">
    <source>
        <dbReference type="ARBA" id="ARBA00012729"/>
    </source>
</evidence>
<dbReference type="GeneID" id="98149911"/>
<reference evidence="3 4" key="1">
    <citation type="submission" date="2024-07" db="EMBL/GenBank/DDBJ databases">
        <title>Section-level genome sequencing and comparative genomics of Aspergillus sections Usti and Cavernicolus.</title>
        <authorList>
            <consortium name="Lawrence Berkeley National Laboratory"/>
            <person name="Nybo J.L."/>
            <person name="Vesth T.C."/>
            <person name="Theobald S."/>
            <person name="Frisvad J.C."/>
            <person name="Larsen T.O."/>
            <person name="Kjaerboelling I."/>
            <person name="Rothschild-Mancinelli K."/>
            <person name="Lyhne E.K."/>
            <person name="Kogle M.E."/>
            <person name="Barry K."/>
            <person name="Clum A."/>
            <person name="Na H."/>
            <person name="Ledsgaard L."/>
            <person name="Lin J."/>
            <person name="Lipzen A."/>
            <person name="Kuo A."/>
            <person name="Riley R."/>
            <person name="Mondo S."/>
            <person name="Labutti K."/>
            <person name="Haridas S."/>
            <person name="Pangalinan J."/>
            <person name="Salamov A.A."/>
            <person name="Simmons B.A."/>
            <person name="Magnuson J.K."/>
            <person name="Chen J."/>
            <person name="Drula E."/>
            <person name="Henrissat B."/>
            <person name="Wiebenga A."/>
            <person name="Lubbers R.J."/>
            <person name="Gomes A.C."/>
            <person name="Macurrencykelacurrency M.R."/>
            <person name="Stajich J."/>
            <person name="Grigoriev I.V."/>
            <person name="Mortensen U.H."/>
            <person name="De Vries R.P."/>
            <person name="Baker S.E."/>
            <person name="Andersen M.R."/>
        </authorList>
    </citation>
    <scope>NUCLEOTIDE SEQUENCE [LARGE SCALE GENOMIC DNA]</scope>
    <source>
        <strain evidence="3 4">CBS 449.75</strain>
    </source>
</reference>
<dbReference type="Proteomes" id="UP001610432">
    <property type="component" value="Unassembled WGS sequence"/>
</dbReference>
<evidence type="ECO:0000259" key="2">
    <source>
        <dbReference type="PROSITE" id="PS51910"/>
    </source>
</evidence>
<protein>
    <recommendedName>
        <fullName evidence="1">chitinase</fullName>
        <ecNumber evidence="1">3.2.1.14</ecNumber>
    </recommendedName>
</protein>
<keyword evidence="4" id="KW-1185">Reference proteome</keyword>
<dbReference type="PROSITE" id="PS51910">
    <property type="entry name" value="GH18_2"/>
    <property type="match status" value="1"/>
</dbReference>
<dbReference type="PANTHER" id="PTHR11177:SF378">
    <property type="entry name" value="CHITINASE"/>
    <property type="match status" value="1"/>
</dbReference>
<dbReference type="InterPro" id="IPR017853">
    <property type="entry name" value="GH"/>
</dbReference>
<dbReference type="EC" id="3.2.1.14" evidence="1"/>
<evidence type="ECO:0000313" key="4">
    <source>
        <dbReference type="Proteomes" id="UP001610432"/>
    </source>
</evidence>
<name>A0ABR4LYS0_9EURO</name>
<dbReference type="GO" id="GO:0016787">
    <property type="term" value="F:hydrolase activity"/>
    <property type="evidence" value="ECO:0007669"/>
    <property type="project" value="UniProtKB-KW"/>
</dbReference>
<dbReference type="CDD" id="cd00598">
    <property type="entry name" value="GH18_chitinase-like"/>
    <property type="match status" value="1"/>
</dbReference>
<gene>
    <name evidence="3" type="ORF">BJX67DRAFT_391725</name>
</gene>
<sequence length="308" mass="34344">MNPKPVYLMYLASWRPFVPELALVPQITHVSLAFVSPAFFDTSEPPPPETLDSFFTDIESLPAKFPKGTKILWALGGWGDTESFRVDLDWEYRGGNGENYKKPGCTNADKVWGIDAYPELFAELRAALGPERTLCAAIPCIPRDMIAFDAEHLAKVVPHMDFFSLMAYDLINRRDTLTGRRAGKAVVGFAFYLKWFKVLPIKNHPGPIKTPIGLPTAQMEDPVTGDDLVRTSAVVWSDGPCPSLAASLERAVNDGCSDDYQRVITSWTMRITYSGHGRHQRQIVKKYDMVVQPKRLGGAFAWDLGCDS</sequence>
<comment type="caution">
    <text evidence="3">The sequence shown here is derived from an EMBL/GenBank/DDBJ whole genome shotgun (WGS) entry which is preliminary data.</text>
</comment>
<dbReference type="PANTHER" id="PTHR11177">
    <property type="entry name" value="CHITINASE"/>
    <property type="match status" value="1"/>
</dbReference>
<dbReference type="InterPro" id="IPR001223">
    <property type="entry name" value="Glyco_hydro18_cat"/>
</dbReference>
<dbReference type="InterPro" id="IPR050314">
    <property type="entry name" value="Glycosyl_Hydrlase_18"/>
</dbReference>
<evidence type="ECO:0000313" key="3">
    <source>
        <dbReference type="EMBL" id="KAL2869690.1"/>
    </source>
</evidence>
<dbReference type="EMBL" id="JBFXLQ010000008">
    <property type="protein sequence ID" value="KAL2869690.1"/>
    <property type="molecule type" value="Genomic_DNA"/>
</dbReference>
<dbReference type="RefSeq" id="XP_070888669.1">
    <property type="nucleotide sequence ID" value="XM_071034839.1"/>
</dbReference>
<dbReference type="InterPro" id="IPR011583">
    <property type="entry name" value="Chitinase_II/V-like_cat"/>
</dbReference>